<evidence type="ECO:0000313" key="4">
    <source>
        <dbReference type="Proteomes" id="UP000319557"/>
    </source>
</evidence>
<dbReference type="GO" id="GO:0005886">
    <property type="term" value="C:plasma membrane"/>
    <property type="evidence" value="ECO:0007669"/>
    <property type="project" value="TreeGrafter"/>
</dbReference>
<dbReference type="EMBL" id="CP036261">
    <property type="protein sequence ID" value="QDS88324.1"/>
    <property type="molecule type" value="Genomic_DNA"/>
</dbReference>
<feature type="transmembrane region" description="Helical" evidence="1">
    <location>
        <begin position="36"/>
        <end position="55"/>
    </location>
</feature>
<evidence type="ECO:0000256" key="1">
    <source>
        <dbReference type="SAM" id="Phobius"/>
    </source>
</evidence>
<name>A0A517M0C1_9BACT</name>
<dbReference type="KEGG" id="ruv:EC9_25140"/>
<keyword evidence="1" id="KW-1133">Transmembrane helix</keyword>
<keyword evidence="1" id="KW-0472">Membrane</keyword>
<dbReference type="InterPro" id="IPR051599">
    <property type="entry name" value="Cell_Envelope_Assoc"/>
</dbReference>
<keyword evidence="4" id="KW-1185">Reference proteome</keyword>
<evidence type="ECO:0000259" key="2">
    <source>
        <dbReference type="Pfam" id="PF02698"/>
    </source>
</evidence>
<protein>
    <recommendedName>
        <fullName evidence="2">DUF218 domain-containing protein</fullName>
    </recommendedName>
</protein>
<dbReference type="PANTHER" id="PTHR30336">
    <property type="entry name" value="INNER MEMBRANE PROTEIN, PROBABLE PERMEASE"/>
    <property type="match status" value="1"/>
</dbReference>
<keyword evidence="1" id="KW-0812">Transmembrane</keyword>
<dbReference type="PANTHER" id="PTHR30336:SF4">
    <property type="entry name" value="ENVELOPE BIOGENESIS FACTOR ELYC"/>
    <property type="match status" value="1"/>
</dbReference>
<dbReference type="GO" id="GO:0000270">
    <property type="term" value="P:peptidoglycan metabolic process"/>
    <property type="evidence" value="ECO:0007669"/>
    <property type="project" value="TreeGrafter"/>
</dbReference>
<gene>
    <name evidence="3" type="ORF">EC9_25140</name>
</gene>
<dbReference type="AlphaFoldDB" id="A0A517M0C1"/>
<dbReference type="Proteomes" id="UP000319557">
    <property type="component" value="Chromosome"/>
</dbReference>
<proteinExistence type="predicted"/>
<feature type="transmembrane region" description="Helical" evidence="1">
    <location>
        <begin position="67"/>
        <end position="89"/>
    </location>
</feature>
<organism evidence="3 4">
    <name type="scientific">Rosistilla ulvae</name>
    <dbReference type="NCBI Taxonomy" id="1930277"/>
    <lineage>
        <taxon>Bacteria</taxon>
        <taxon>Pseudomonadati</taxon>
        <taxon>Planctomycetota</taxon>
        <taxon>Planctomycetia</taxon>
        <taxon>Pirellulales</taxon>
        <taxon>Pirellulaceae</taxon>
        <taxon>Rosistilla</taxon>
    </lineage>
</organism>
<dbReference type="Pfam" id="PF02698">
    <property type="entry name" value="DUF218"/>
    <property type="match status" value="1"/>
</dbReference>
<accession>A0A517M0C1</accession>
<reference evidence="3 4" key="1">
    <citation type="submission" date="2019-02" db="EMBL/GenBank/DDBJ databases">
        <title>Deep-cultivation of Planctomycetes and their phenomic and genomic characterization uncovers novel biology.</title>
        <authorList>
            <person name="Wiegand S."/>
            <person name="Jogler M."/>
            <person name="Boedeker C."/>
            <person name="Pinto D."/>
            <person name="Vollmers J."/>
            <person name="Rivas-Marin E."/>
            <person name="Kohn T."/>
            <person name="Peeters S.H."/>
            <person name="Heuer A."/>
            <person name="Rast P."/>
            <person name="Oberbeckmann S."/>
            <person name="Bunk B."/>
            <person name="Jeske O."/>
            <person name="Meyerdierks A."/>
            <person name="Storesund J.E."/>
            <person name="Kallscheuer N."/>
            <person name="Luecker S."/>
            <person name="Lage O.M."/>
            <person name="Pohl T."/>
            <person name="Merkel B.J."/>
            <person name="Hornburger P."/>
            <person name="Mueller R.-W."/>
            <person name="Bruemmer F."/>
            <person name="Labrenz M."/>
            <person name="Spormann A.M."/>
            <person name="Op den Camp H."/>
            <person name="Overmann J."/>
            <person name="Amann R."/>
            <person name="Jetten M.S.M."/>
            <person name="Mascher T."/>
            <person name="Medema M.H."/>
            <person name="Devos D.P."/>
            <person name="Kaster A.-K."/>
            <person name="Ovreas L."/>
            <person name="Rohde M."/>
            <person name="Galperin M.Y."/>
            <person name="Jogler C."/>
        </authorList>
    </citation>
    <scope>NUCLEOTIDE SEQUENCE [LARGE SCALE GENOMIC DNA]</scope>
    <source>
        <strain evidence="3 4">EC9</strain>
    </source>
</reference>
<dbReference type="GO" id="GO:0043164">
    <property type="term" value="P:Gram-negative-bacterium-type cell wall biogenesis"/>
    <property type="evidence" value="ECO:0007669"/>
    <property type="project" value="TreeGrafter"/>
</dbReference>
<evidence type="ECO:0000313" key="3">
    <source>
        <dbReference type="EMBL" id="QDS88324.1"/>
    </source>
</evidence>
<feature type="domain" description="DUF218" evidence="2">
    <location>
        <begin position="138"/>
        <end position="302"/>
    </location>
</feature>
<sequence length="308" mass="33963">MMACSNRSQFNFAMNLETLAAVNEQSKTSIFIRRRWWVLLVAGGLWLGLPGWGWFQQGWQAVEKILTHFVMPVGLIWNLAIAGCLVAFWRRQDRLAWHYLAFVVLLGVAGNSWVAARMNYLLERPVLPFKHSADQSFDTVVLLGGSTKMGLSGQPELLWDGQRLILAAQMYHSGRTSRILVTGGNPAFSDGEISHAQQARILLESIGVPAASIESLEGNNTREEIALLTTRFDATDEEQRWGMITNAGHMPRVLRLTKRAGLSIEPLPIVFLGRGEGSLGPVGIVPKAFAVHQTTVAAYEILAGMVGQ</sequence>
<dbReference type="InterPro" id="IPR003848">
    <property type="entry name" value="DUF218"/>
</dbReference>
<dbReference type="CDD" id="cd06259">
    <property type="entry name" value="YdcF-like"/>
    <property type="match status" value="1"/>
</dbReference>
<dbReference type="OrthoDB" id="9782395at2"/>
<feature type="transmembrane region" description="Helical" evidence="1">
    <location>
        <begin position="96"/>
        <end position="116"/>
    </location>
</feature>